<dbReference type="InterPro" id="IPR000182">
    <property type="entry name" value="GNAT_dom"/>
</dbReference>
<dbReference type="RefSeq" id="WP_174678944.1">
    <property type="nucleotide sequence ID" value="NZ_JABUQZ010000001.1"/>
</dbReference>
<feature type="domain" description="N-acetyltransferase" evidence="1">
    <location>
        <begin position="3"/>
        <end position="154"/>
    </location>
</feature>
<reference evidence="2 3" key="1">
    <citation type="submission" date="2020-06" db="EMBL/GenBank/DDBJ databases">
        <title>Haloterrigena sp. nov., an extremely halophilic archaeon isolated from a saline sediment.</title>
        <authorList>
            <person name="Liu B.-B."/>
        </authorList>
    </citation>
    <scope>NUCLEOTIDE SEQUENCE [LARGE SCALE GENOMIC DNA]</scope>
    <source>
        <strain evidence="2 3">SYSU A558-1</strain>
    </source>
</reference>
<organism evidence="2 3">
    <name type="scientific">Haloterrigena gelatinilytica</name>
    <dbReference type="NCBI Taxonomy" id="2741724"/>
    <lineage>
        <taxon>Archaea</taxon>
        <taxon>Methanobacteriati</taxon>
        <taxon>Methanobacteriota</taxon>
        <taxon>Stenosarchaea group</taxon>
        <taxon>Halobacteria</taxon>
        <taxon>Halobacteriales</taxon>
        <taxon>Natrialbaceae</taxon>
        <taxon>Haloterrigena</taxon>
    </lineage>
</organism>
<name>A0ABX2L3J8_9EURY</name>
<dbReference type="Proteomes" id="UP001016761">
    <property type="component" value="Unassembled WGS sequence"/>
</dbReference>
<dbReference type="PROSITE" id="PS51186">
    <property type="entry name" value="GNAT"/>
    <property type="match status" value="1"/>
</dbReference>
<comment type="caution">
    <text evidence="2">The sequence shown here is derived from an EMBL/GenBank/DDBJ whole genome shotgun (WGS) entry which is preliminary data.</text>
</comment>
<gene>
    <name evidence="2" type="ORF">HTZ84_00845</name>
</gene>
<dbReference type="SUPFAM" id="SSF55729">
    <property type="entry name" value="Acyl-CoA N-acyltransferases (Nat)"/>
    <property type="match status" value="1"/>
</dbReference>
<evidence type="ECO:0000313" key="3">
    <source>
        <dbReference type="Proteomes" id="UP001016761"/>
    </source>
</evidence>
<dbReference type="Gene3D" id="3.40.630.30">
    <property type="match status" value="1"/>
</dbReference>
<evidence type="ECO:0000313" key="2">
    <source>
        <dbReference type="EMBL" id="NUC70869.1"/>
    </source>
</evidence>
<proteinExistence type="predicted"/>
<sequence length="158" mass="18769">MEIEFRPATEDDLELMMAWRSHPDLYENFYIQDKELDWETHIEWWEGRTNRRDWIIVLQENDRWRDVGNVSLSDLDTDCPEVGIYIGEVSSWGKGVATKAVEFALSWLRTQDYSETHARILKHNDASQRVFEKIGFEHAGLARDGEYMYVYTIEETEN</sequence>
<protein>
    <submittedName>
        <fullName evidence="2">GNAT family N-acetyltransferase</fullName>
    </submittedName>
</protein>
<keyword evidence="3" id="KW-1185">Reference proteome</keyword>
<dbReference type="EMBL" id="JABUQZ010000001">
    <property type="protein sequence ID" value="NUC70869.1"/>
    <property type="molecule type" value="Genomic_DNA"/>
</dbReference>
<evidence type="ECO:0000259" key="1">
    <source>
        <dbReference type="PROSITE" id="PS51186"/>
    </source>
</evidence>
<dbReference type="PANTHER" id="PTHR43415:SF3">
    <property type="entry name" value="GNAT-FAMILY ACETYLTRANSFERASE"/>
    <property type="match status" value="1"/>
</dbReference>
<dbReference type="PANTHER" id="PTHR43415">
    <property type="entry name" value="SPERMIDINE N(1)-ACETYLTRANSFERASE"/>
    <property type="match status" value="1"/>
</dbReference>
<accession>A0ABX2L3J8</accession>
<dbReference type="Pfam" id="PF13302">
    <property type="entry name" value="Acetyltransf_3"/>
    <property type="match status" value="1"/>
</dbReference>
<dbReference type="InterPro" id="IPR016181">
    <property type="entry name" value="Acyl_CoA_acyltransferase"/>
</dbReference>